<dbReference type="GO" id="GO:0070475">
    <property type="term" value="P:rRNA base methylation"/>
    <property type="evidence" value="ECO:0007669"/>
    <property type="project" value="TreeGrafter"/>
</dbReference>
<evidence type="ECO:0000256" key="5">
    <source>
        <dbReference type="ARBA" id="ARBA00022490"/>
    </source>
</evidence>
<dbReference type="OrthoDB" id="9815641at2"/>
<evidence type="ECO:0000256" key="12">
    <source>
        <dbReference type="PIRNR" id="PIRNR015601"/>
    </source>
</evidence>
<evidence type="ECO:0000256" key="8">
    <source>
        <dbReference type="ARBA" id="ARBA00022679"/>
    </source>
</evidence>
<dbReference type="InterPro" id="IPR015947">
    <property type="entry name" value="PUA-like_sf"/>
</dbReference>
<dbReference type="CDD" id="cd18084">
    <property type="entry name" value="RsmE-like"/>
    <property type="match status" value="1"/>
</dbReference>
<dbReference type="InterPro" id="IPR029028">
    <property type="entry name" value="Alpha/beta_knot_MTases"/>
</dbReference>
<dbReference type="RefSeq" id="WP_090486761.1">
    <property type="nucleotide sequence ID" value="NZ_FOUO01000016.1"/>
</dbReference>
<dbReference type="InterPro" id="IPR046887">
    <property type="entry name" value="RsmE_PUA-like"/>
</dbReference>
<feature type="domain" description="Ribosomal RNA small subunit methyltransferase E PUA-like" evidence="14">
    <location>
        <begin position="22"/>
        <end position="65"/>
    </location>
</feature>
<keyword evidence="5 12" id="KW-0963">Cytoplasm</keyword>
<name>A0A1I4SES6_ECTMO</name>
<dbReference type="SUPFAM" id="SSF75217">
    <property type="entry name" value="alpha/beta knot"/>
    <property type="match status" value="1"/>
</dbReference>
<dbReference type="NCBIfam" id="NF008692">
    <property type="entry name" value="PRK11713.1-5"/>
    <property type="match status" value="1"/>
</dbReference>
<reference evidence="15 16" key="1">
    <citation type="submission" date="2016-10" db="EMBL/GenBank/DDBJ databases">
        <authorList>
            <person name="de Groot N.N."/>
        </authorList>
    </citation>
    <scope>NUCLEOTIDE SEQUENCE [LARGE SCALE GENOMIC DNA]</scope>
    <source>
        <strain evidence="15 16">DSM 4180</strain>
    </source>
</reference>
<dbReference type="Pfam" id="PF04452">
    <property type="entry name" value="Methyltrans_RNA"/>
    <property type="match status" value="1"/>
</dbReference>
<comment type="similarity">
    <text evidence="2 12">Belongs to the RNA methyltransferase RsmE family.</text>
</comment>
<dbReference type="PIRSF" id="PIRSF015601">
    <property type="entry name" value="MTase_slr0722"/>
    <property type="match status" value="1"/>
</dbReference>
<evidence type="ECO:0000256" key="10">
    <source>
        <dbReference type="ARBA" id="ARBA00025699"/>
    </source>
</evidence>
<evidence type="ECO:0000256" key="1">
    <source>
        <dbReference type="ARBA" id="ARBA00004496"/>
    </source>
</evidence>
<evidence type="ECO:0000256" key="7">
    <source>
        <dbReference type="ARBA" id="ARBA00022603"/>
    </source>
</evidence>
<evidence type="ECO:0000313" key="16">
    <source>
        <dbReference type="Proteomes" id="UP000199556"/>
    </source>
</evidence>
<dbReference type="Pfam" id="PF20260">
    <property type="entry name" value="PUA_4"/>
    <property type="match status" value="1"/>
</dbReference>
<dbReference type="Gene3D" id="3.40.1280.10">
    <property type="match status" value="1"/>
</dbReference>
<protein>
    <recommendedName>
        <fullName evidence="4 12">Ribosomal RNA small subunit methyltransferase E</fullName>
        <ecNumber evidence="3 12">2.1.1.193</ecNumber>
    </recommendedName>
</protein>
<dbReference type="GO" id="GO:0070042">
    <property type="term" value="F:rRNA (uridine-N3-)-methyltransferase activity"/>
    <property type="evidence" value="ECO:0007669"/>
    <property type="project" value="TreeGrafter"/>
</dbReference>
<accession>A0A1I4SES6</accession>
<keyword evidence="6 12" id="KW-0698">rRNA processing</keyword>
<dbReference type="EC" id="2.1.1.193" evidence="3 12"/>
<comment type="subcellular location">
    <subcellularLocation>
        <location evidence="1 12">Cytoplasm</location>
    </subcellularLocation>
</comment>
<proteinExistence type="inferred from homology"/>
<comment type="catalytic activity">
    <reaction evidence="11 12">
        <text>uridine(1498) in 16S rRNA + S-adenosyl-L-methionine = N(3)-methyluridine(1498) in 16S rRNA + S-adenosyl-L-homocysteine + H(+)</text>
        <dbReference type="Rhea" id="RHEA:42920"/>
        <dbReference type="Rhea" id="RHEA-COMP:10283"/>
        <dbReference type="Rhea" id="RHEA-COMP:10284"/>
        <dbReference type="ChEBI" id="CHEBI:15378"/>
        <dbReference type="ChEBI" id="CHEBI:57856"/>
        <dbReference type="ChEBI" id="CHEBI:59789"/>
        <dbReference type="ChEBI" id="CHEBI:65315"/>
        <dbReference type="ChEBI" id="CHEBI:74502"/>
        <dbReference type="EC" id="2.1.1.193"/>
    </reaction>
</comment>
<comment type="function">
    <text evidence="10 12">Specifically methylates the N3 position of the uracil ring of uridine 1498 (m3U1498) in 16S rRNA. Acts on the fully assembled 30S ribosomal subunit.</text>
</comment>
<evidence type="ECO:0000256" key="4">
    <source>
        <dbReference type="ARBA" id="ARBA00013673"/>
    </source>
</evidence>
<dbReference type="NCBIfam" id="TIGR00046">
    <property type="entry name" value="RsmE family RNA methyltransferase"/>
    <property type="match status" value="1"/>
</dbReference>
<dbReference type="Gene3D" id="2.40.240.20">
    <property type="entry name" value="Hypothetical PUA domain-like, domain 1"/>
    <property type="match status" value="1"/>
</dbReference>
<evidence type="ECO:0000259" key="14">
    <source>
        <dbReference type="Pfam" id="PF20260"/>
    </source>
</evidence>
<evidence type="ECO:0000256" key="11">
    <source>
        <dbReference type="ARBA" id="ARBA00047944"/>
    </source>
</evidence>
<dbReference type="PANTHER" id="PTHR30027">
    <property type="entry name" value="RIBOSOMAL RNA SMALL SUBUNIT METHYLTRANSFERASE E"/>
    <property type="match status" value="1"/>
</dbReference>
<keyword evidence="8 12" id="KW-0808">Transferase</keyword>
<keyword evidence="9 12" id="KW-0949">S-adenosyl-L-methionine</keyword>
<evidence type="ECO:0000256" key="2">
    <source>
        <dbReference type="ARBA" id="ARBA00005528"/>
    </source>
</evidence>
<dbReference type="InterPro" id="IPR046886">
    <property type="entry name" value="RsmE_MTase_dom"/>
</dbReference>
<dbReference type="InterPro" id="IPR029026">
    <property type="entry name" value="tRNA_m1G_MTases_N"/>
</dbReference>
<dbReference type="PANTHER" id="PTHR30027:SF3">
    <property type="entry name" value="16S RRNA (URACIL(1498)-N(3))-METHYLTRANSFERASE"/>
    <property type="match status" value="1"/>
</dbReference>
<evidence type="ECO:0000256" key="6">
    <source>
        <dbReference type="ARBA" id="ARBA00022552"/>
    </source>
</evidence>
<gene>
    <name evidence="15" type="ORF">SAMN05421721_11612</name>
</gene>
<organism evidence="15 16">
    <name type="scientific">Ectothiorhodospira mobilis</name>
    <dbReference type="NCBI Taxonomy" id="195064"/>
    <lineage>
        <taxon>Bacteria</taxon>
        <taxon>Pseudomonadati</taxon>
        <taxon>Pseudomonadota</taxon>
        <taxon>Gammaproteobacteria</taxon>
        <taxon>Chromatiales</taxon>
        <taxon>Ectothiorhodospiraceae</taxon>
        <taxon>Ectothiorhodospira</taxon>
    </lineage>
</organism>
<sequence length="248" mass="27110">MRIPRCFLPHTLKPGEEIPLDERAHRHVVQVLRLRPGAPLVLFNGEGGEYEATLCAAGRRDSRVRVERHHPRDTRPALPVTLVQGLAKGDRMDYSLQKATELGVTRIQPVITRRSVTSDDPRRLEKRTAHWRGVVLSACEQSGRNDLPTVAEPMPLARWLEGQDAAAEDSLHIVLSPEAPTGLRGLHPRPTAVTLLIGPEGGLEEAEIGQAVHTGFTPVRLGPRVLRTETAGVAALAVIQALWGDLGD</sequence>
<evidence type="ECO:0000256" key="3">
    <source>
        <dbReference type="ARBA" id="ARBA00012328"/>
    </source>
</evidence>
<dbReference type="AlphaFoldDB" id="A0A1I4SES6"/>
<dbReference type="GO" id="GO:0005737">
    <property type="term" value="C:cytoplasm"/>
    <property type="evidence" value="ECO:0007669"/>
    <property type="project" value="UniProtKB-SubCell"/>
</dbReference>
<keyword evidence="16" id="KW-1185">Reference proteome</keyword>
<evidence type="ECO:0000259" key="13">
    <source>
        <dbReference type="Pfam" id="PF04452"/>
    </source>
</evidence>
<dbReference type="EMBL" id="FOUO01000016">
    <property type="protein sequence ID" value="SFM62998.1"/>
    <property type="molecule type" value="Genomic_DNA"/>
</dbReference>
<dbReference type="Proteomes" id="UP000199556">
    <property type="component" value="Unassembled WGS sequence"/>
</dbReference>
<dbReference type="STRING" id="195064.SAMN05421721_11612"/>
<keyword evidence="7 12" id="KW-0489">Methyltransferase</keyword>
<dbReference type="InterPro" id="IPR006700">
    <property type="entry name" value="RsmE"/>
</dbReference>
<dbReference type="SUPFAM" id="SSF88697">
    <property type="entry name" value="PUA domain-like"/>
    <property type="match status" value="1"/>
</dbReference>
<evidence type="ECO:0000256" key="9">
    <source>
        <dbReference type="ARBA" id="ARBA00022691"/>
    </source>
</evidence>
<evidence type="ECO:0000313" key="15">
    <source>
        <dbReference type="EMBL" id="SFM62998.1"/>
    </source>
</evidence>
<feature type="domain" description="Ribosomal RNA small subunit methyltransferase E methyltransferase" evidence="13">
    <location>
        <begin position="77"/>
        <end position="240"/>
    </location>
</feature>